<dbReference type="Gene3D" id="3.10.50.10">
    <property type="match status" value="1"/>
</dbReference>
<dbReference type="AlphaFoldDB" id="A0A1E5H7X1"/>
<dbReference type="SUPFAM" id="SSF51445">
    <property type="entry name" value="(Trans)glycosidases"/>
    <property type="match status" value="1"/>
</dbReference>
<dbReference type="CDD" id="cd20174">
    <property type="entry name" value="GH18_LinChi78-like_UFR"/>
    <property type="match status" value="1"/>
</dbReference>
<dbReference type="SMART" id="SM00636">
    <property type="entry name" value="Glyco_18"/>
    <property type="match status" value="1"/>
</dbReference>
<evidence type="ECO:0000256" key="4">
    <source>
        <dbReference type="ARBA" id="ARBA00023024"/>
    </source>
</evidence>
<dbReference type="Gene3D" id="3.20.20.80">
    <property type="entry name" value="Glycosidases"/>
    <property type="match status" value="1"/>
</dbReference>
<evidence type="ECO:0000256" key="3">
    <source>
        <dbReference type="ARBA" id="ARBA00022737"/>
    </source>
</evidence>
<dbReference type="InterPro" id="IPR009459">
    <property type="entry name" value="MucBP_dom"/>
</dbReference>
<evidence type="ECO:0000259" key="6">
    <source>
        <dbReference type="PROSITE" id="PS51910"/>
    </source>
</evidence>
<sequence>MEKKKTVFDRLWGCLGVGIILLLCILGQPLTGTASEQSLRNVMYYGDWSIEESQGVLYPKDIPAEKLTHLNFAFLDFDEEGQLQWTDEFAALKTPAGEEVVVEGSASAGLLNALQELRSRNSHLKIGVSVGGWTKSGDFAKNAQNDTYRKRLVSNLIKFVQYNEMDFLDIDWEYPGSVREPDLIDSAKDEGTPHASEKDRENFILLLTELKAGLNELSKETGKNYELSVALAAGPYTISQGTDIAGVFNVVDFANIMTYDIHGAWENATNHHSGLYTSPDAPQGNGKPWSFSIDDSVNYYLNNGAIAEKLVIGAAFYSRGWGNVENDGPDPVNQPGLFGTTDFATVDGDNNKSRGAENELPIVSGDGGRNGGIWSFRNLDKLKQKYPDLKEYWDDKSKAPYLYGETSKVFFTFDNERSLKEKANYVKEKNLGGMISWMQSQDAATTGTVRDQLTNAIFEGLFGQAALPSNELTAQELAVSATLAVRTNEHEGYILKLKNNEQLIETDSVLAAIEKNHKTIKNGLLTIESSRQETLKIGDYSLEPVEQQAKNEQALFRYQIDLKALGYNDIEPGQEIELVLTTDAPFADRATITDITLAQRIVSSVYGTQSIYKQQTPVENQGSVLFHFVDEEGNELEKTVEINDSVGQDFNYTVPEITGYQPLQKDYQGVFLNLKQEFVVVYQPQGVILPYEIGMVSVHYQDTEGKQLAEPKQMTGELGAAYETTPLSIEGYTLIETPKDAKGTYKKGEHQIIYVYQKTTIKPAGKNLPSTGEGQTKAAIWLGFTLLIVVLSIVIMRSKRVRQ</sequence>
<evidence type="ECO:0000256" key="1">
    <source>
        <dbReference type="ARBA" id="ARBA00000822"/>
    </source>
</evidence>
<reference evidence="8" key="1">
    <citation type="submission" date="2016-09" db="EMBL/GenBank/DDBJ databases">
        <authorList>
            <person name="Gulvik C.A."/>
        </authorList>
    </citation>
    <scope>NUCLEOTIDE SEQUENCE [LARGE SCALE GENOMIC DNA]</scope>
    <source>
        <strain evidence="8">LMG 8895</strain>
    </source>
</reference>
<evidence type="ECO:0000313" key="7">
    <source>
        <dbReference type="EMBL" id="OEG20750.1"/>
    </source>
</evidence>
<comment type="catalytic activity">
    <reaction evidence="1">
        <text>Random endo-hydrolysis of N-acetyl-beta-D-glucosaminide (1-&gt;4)-beta-linkages in chitin and chitodextrins.</text>
        <dbReference type="EC" id="3.2.1.14"/>
    </reaction>
</comment>
<dbReference type="PANTHER" id="PTHR11177:SF317">
    <property type="entry name" value="CHITINASE 12-RELATED"/>
    <property type="match status" value="1"/>
</dbReference>
<dbReference type="PATRIC" id="fig|332950.4.peg.9"/>
<organism evidence="7 8">
    <name type="scientific">Enterococcus termitis</name>
    <dbReference type="NCBI Taxonomy" id="332950"/>
    <lineage>
        <taxon>Bacteria</taxon>
        <taxon>Bacillati</taxon>
        <taxon>Bacillota</taxon>
        <taxon>Bacilli</taxon>
        <taxon>Lactobacillales</taxon>
        <taxon>Enterococcaceae</taxon>
        <taxon>Enterococcus</taxon>
    </lineage>
</organism>
<dbReference type="InterPro" id="IPR011583">
    <property type="entry name" value="Chitinase_II/V-like_cat"/>
</dbReference>
<keyword evidence="4" id="KW-0624">Polysaccharide degradation</keyword>
<dbReference type="Pfam" id="PF06458">
    <property type="entry name" value="MucBP"/>
    <property type="match status" value="2"/>
</dbReference>
<dbReference type="EMBL" id="MIJY01000001">
    <property type="protein sequence ID" value="OEG20750.1"/>
    <property type="molecule type" value="Genomic_DNA"/>
</dbReference>
<dbReference type="Pfam" id="PF00704">
    <property type="entry name" value="Glyco_hydro_18"/>
    <property type="match status" value="1"/>
</dbReference>
<keyword evidence="5" id="KW-0812">Transmembrane</keyword>
<keyword evidence="5" id="KW-1133">Transmembrane helix</keyword>
<keyword evidence="4" id="KW-0119">Carbohydrate metabolism</keyword>
<dbReference type="EC" id="3.2.1.14" evidence="2"/>
<evidence type="ECO:0000256" key="2">
    <source>
        <dbReference type="ARBA" id="ARBA00012729"/>
    </source>
</evidence>
<proteinExistence type="predicted"/>
<feature type="transmembrane region" description="Helical" evidence="5">
    <location>
        <begin position="778"/>
        <end position="796"/>
    </location>
</feature>
<dbReference type="InterPro" id="IPR017853">
    <property type="entry name" value="GH"/>
</dbReference>
<dbReference type="SUPFAM" id="SSF54556">
    <property type="entry name" value="Chitinase insertion domain"/>
    <property type="match status" value="1"/>
</dbReference>
<dbReference type="NCBIfam" id="TIGR01167">
    <property type="entry name" value="LPXTG_anchor"/>
    <property type="match status" value="1"/>
</dbReference>
<keyword evidence="8" id="KW-1185">Reference proteome</keyword>
<dbReference type="InterPro" id="IPR029070">
    <property type="entry name" value="Chitinase_insertion_sf"/>
</dbReference>
<dbReference type="OrthoDB" id="9775889at2"/>
<dbReference type="Gene3D" id="3.10.20.320">
    <property type="entry name" value="Putative peptidoglycan bound protein (lpxtg motif)"/>
    <property type="match status" value="2"/>
</dbReference>
<dbReference type="GO" id="GO:0008061">
    <property type="term" value="F:chitin binding"/>
    <property type="evidence" value="ECO:0007669"/>
    <property type="project" value="InterPro"/>
</dbReference>
<dbReference type="GO" id="GO:0008843">
    <property type="term" value="F:endochitinase activity"/>
    <property type="evidence" value="ECO:0007669"/>
    <property type="project" value="UniProtKB-EC"/>
</dbReference>
<keyword evidence="5" id="KW-0472">Membrane</keyword>
<dbReference type="GO" id="GO:0005975">
    <property type="term" value="P:carbohydrate metabolic process"/>
    <property type="evidence" value="ECO:0007669"/>
    <property type="project" value="InterPro"/>
</dbReference>
<keyword evidence="3" id="KW-0677">Repeat</keyword>
<feature type="domain" description="GH18" evidence="6">
    <location>
        <begin position="39"/>
        <end position="464"/>
    </location>
</feature>
<dbReference type="RefSeq" id="WP_069662058.1">
    <property type="nucleotide sequence ID" value="NZ_JBHUJJ010000001.1"/>
</dbReference>
<gene>
    <name evidence="7" type="ORF">BCR25_02750</name>
</gene>
<evidence type="ECO:0000256" key="5">
    <source>
        <dbReference type="SAM" id="Phobius"/>
    </source>
</evidence>
<evidence type="ECO:0000313" key="8">
    <source>
        <dbReference type="Proteomes" id="UP000095094"/>
    </source>
</evidence>
<comment type="caution">
    <text evidence="7">The sequence shown here is derived from an EMBL/GenBank/DDBJ whole genome shotgun (WGS) entry which is preliminary data.</text>
</comment>
<dbReference type="InterPro" id="IPR001223">
    <property type="entry name" value="Glyco_hydro18_cat"/>
</dbReference>
<accession>A0A1E5H7X1</accession>
<dbReference type="InterPro" id="IPR050314">
    <property type="entry name" value="Glycosyl_Hydrlase_18"/>
</dbReference>
<name>A0A1E5H7X1_9ENTE</name>
<dbReference type="CDD" id="cd06548">
    <property type="entry name" value="GH18_chitinase"/>
    <property type="match status" value="1"/>
</dbReference>
<dbReference type="PROSITE" id="PS51910">
    <property type="entry name" value="GH18_2"/>
    <property type="match status" value="1"/>
</dbReference>
<dbReference type="Proteomes" id="UP000095094">
    <property type="component" value="Unassembled WGS sequence"/>
</dbReference>
<protein>
    <recommendedName>
        <fullName evidence="2">chitinase</fullName>
        <ecNumber evidence="2">3.2.1.14</ecNumber>
    </recommendedName>
</protein>
<dbReference type="GO" id="GO:0006032">
    <property type="term" value="P:chitin catabolic process"/>
    <property type="evidence" value="ECO:0007669"/>
    <property type="project" value="UniProtKB-KW"/>
</dbReference>
<dbReference type="PANTHER" id="PTHR11177">
    <property type="entry name" value="CHITINASE"/>
    <property type="match status" value="1"/>
</dbReference>
<keyword evidence="4" id="KW-0146">Chitin degradation</keyword>